<keyword evidence="3" id="KW-1185">Reference proteome</keyword>
<sequence length="187" mass="18876">MRRVALLLLLAGAPLTSAHAAPLTSGGLRSTSFGTPVPEPVLASLRGGFDLPNGLRVAMAVVSEARIDGQLVLRSQYSIQESSASLSVAGADGSGGLATVSPSSLGPVAIEQEGNGTRIRFADGGTYVSTLIGDAAGTVIQNQADGRAIDVATTIDLKLAGANMNNLGTALPRIDELALATANLLSR</sequence>
<dbReference type="EMBL" id="RWJF01000001">
    <property type="protein sequence ID" value="RST31271.1"/>
    <property type="molecule type" value="Genomic_DNA"/>
</dbReference>
<dbReference type="Proteomes" id="UP000274661">
    <property type="component" value="Unassembled WGS sequence"/>
</dbReference>
<keyword evidence="1" id="KW-0732">Signal</keyword>
<comment type="caution">
    <text evidence="2">The sequence shown here is derived from an EMBL/GenBank/DDBJ whole genome shotgun (WGS) entry which is preliminary data.</text>
</comment>
<dbReference type="AlphaFoldDB" id="A0A3R9WPG3"/>
<evidence type="ECO:0000313" key="3">
    <source>
        <dbReference type="Proteomes" id="UP000274661"/>
    </source>
</evidence>
<protein>
    <submittedName>
        <fullName evidence="2">Uncharacterized protein</fullName>
    </submittedName>
</protein>
<feature type="signal peptide" evidence="1">
    <location>
        <begin position="1"/>
        <end position="20"/>
    </location>
</feature>
<gene>
    <name evidence="2" type="ORF">HMF7854_10810</name>
</gene>
<proteinExistence type="predicted"/>
<evidence type="ECO:0000313" key="2">
    <source>
        <dbReference type="EMBL" id="RST31271.1"/>
    </source>
</evidence>
<evidence type="ECO:0000256" key="1">
    <source>
        <dbReference type="SAM" id="SignalP"/>
    </source>
</evidence>
<reference evidence="2 3" key="1">
    <citation type="submission" date="2018-12" db="EMBL/GenBank/DDBJ databases">
        <title>Sphingomonas sp. HMF7854 Genome sequencing and assembly.</title>
        <authorList>
            <person name="Cha I."/>
            <person name="Kang H."/>
            <person name="Kim H."/>
            <person name="Kang J."/>
            <person name="Joh K."/>
        </authorList>
    </citation>
    <scope>NUCLEOTIDE SEQUENCE [LARGE SCALE GENOMIC DNA]</scope>
    <source>
        <strain evidence="2 3">HMF7854</strain>
    </source>
</reference>
<name>A0A3R9WPG3_9SPHN</name>
<organism evidence="2 3">
    <name type="scientific">Sphingomonas ginkgonis</name>
    <dbReference type="NCBI Taxonomy" id="2315330"/>
    <lineage>
        <taxon>Bacteria</taxon>
        <taxon>Pseudomonadati</taxon>
        <taxon>Pseudomonadota</taxon>
        <taxon>Alphaproteobacteria</taxon>
        <taxon>Sphingomonadales</taxon>
        <taxon>Sphingomonadaceae</taxon>
        <taxon>Sphingomonas</taxon>
    </lineage>
</organism>
<accession>A0A3R9WPG3</accession>
<feature type="chain" id="PRO_5018602079" evidence="1">
    <location>
        <begin position="21"/>
        <end position="187"/>
    </location>
</feature>